<evidence type="ECO:0000313" key="2">
    <source>
        <dbReference type="EMBL" id="PTX54333.1"/>
    </source>
</evidence>
<dbReference type="InterPro" id="IPR029058">
    <property type="entry name" value="AB_hydrolase_fold"/>
</dbReference>
<gene>
    <name evidence="2" type="ORF">C8N43_3147</name>
</gene>
<dbReference type="GO" id="GO:0016787">
    <property type="term" value="F:hydrolase activity"/>
    <property type="evidence" value="ECO:0007669"/>
    <property type="project" value="InterPro"/>
</dbReference>
<evidence type="ECO:0000313" key="3">
    <source>
        <dbReference type="Proteomes" id="UP000243978"/>
    </source>
</evidence>
<sequence>MREAYTYAQTKGQGPLVFTFHGTGGDEHQFHGLAGELYPGASVISPRGDVSEYGAARYFRRTGEGVYDMDDLAARTARMADFMRAHIDVVAPSRVAAMGYSNGANILASVTFDDPALVDEVVLMHPLIPFSPPDAPSTARILMTAGRNDPICPAPQTERLDAYFRAQGADIRTVWHEGGHELRQTELVALQDFIREGALT</sequence>
<dbReference type="AlphaFoldDB" id="A0A2T6BE41"/>
<dbReference type="Gene3D" id="3.40.50.1820">
    <property type="entry name" value="alpha/beta hydrolase"/>
    <property type="match status" value="1"/>
</dbReference>
<dbReference type="OrthoDB" id="9796570at2"/>
<dbReference type="SUPFAM" id="SSF53474">
    <property type="entry name" value="alpha/beta-Hydrolases"/>
    <property type="match status" value="1"/>
</dbReference>
<feature type="domain" description="Dienelactone hydrolase" evidence="1">
    <location>
        <begin position="87"/>
        <end position="178"/>
    </location>
</feature>
<organism evidence="2 3">
    <name type="scientific">Litoreibacter ponti</name>
    <dbReference type="NCBI Taxonomy" id="1510457"/>
    <lineage>
        <taxon>Bacteria</taxon>
        <taxon>Pseudomonadati</taxon>
        <taxon>Pseudomonadota</taxon>
        <taxon>Alphaproteobacteria</taxon>
        <taxon>Rhodobacterales</taxon>
        <taxon>Roseobacteraceae</taxon>
        <taxon>Litoreibacter</taxon>
    </lineage>
</organism>
<proteinExistence type="predicted"/>
<comment type="caution">
    <text evidence="2">The sequence shown here is derived from an EMBL/GenBank/DDBJ whole genome shotgun (WGS) entry which is preliminary data.</text>
</comment>
<dbReference type="Pfam" id="PF01738">
    <property type="entry name" value="DLH"/>
    <property type="match status" value="1"/>
</dbReference>
<dbReference type="RefSeq" id="WP_107846681.1">
    <property type="nucleotide sequence ID" value="NZ_QBKS01000002.1"/>
</dbReference>
<accession>A0A2T6BE41</accession>
<dbReference type="EMBL" id="QBKS01000002">
    <property type="protein sequence ID" value="PTX54333.1"/>
    <property type="molecule type" value="Genomic_DNA"/>
</dbReference>
<keyword evidence="3" id="KW-1185">Reference proteome</keyword>
<protein>
    <submittedName>
        <fullName evidence="2">Phospholipase/carboxylesterase</fullName>
    </submittedName>
</protein>
<dbReference type="Proteomes" id="UP000243978">
    <property type="component" value="Unassembled WGS sequence"/>
</dbReference>
<name>A0A2T6BE41_9RHOB</name>
<reference evidence="2 3" key="1">
    <citation type="submission" date="2018-04" db="EMBL/GenBank/DDBJ databases">
        <title>Genomic Encyclopedia of Archaeal and Bacterial Type Strains, Phase II (KMG-II): from individual species to whole genera.</title>
        <authorList>
            <person name="Goeker M."/>
        </authorList>
    </citation>
    <scope>NUCLEOTIDE SEQUENCE [LARGE SCALE GENOMIC DNA]</scope>
    <source>
        <strain evidence="2 3">DSM 100977</strain>
    </source>
</reference>
<evidence type="ECO:0000259" key="1">
    <source>
        <dbReference type="Pfam" id="PF01738"/>
    </source>
</evidence>
<dbReference type="InterPro" id="IPR002925">
    <property type="entry name" value="Dienelactn_hydro"/>
</dbReference>